<dbReference type="EMBL" id="LPHB01000053">
    <property type="protein sequence ID" value="KWA59690.1"/>
    <property type="molecule type" value="Genomic_DNA"/>
</dbReference>
<protein>
    <submittedName>
        <fullName evidence="1">Uncharacterized protein</fullName>
    </submittedName>
</protein>
<accession>A0A106P2R4</accession>
<evidence type="ECO:0000313" key="2">
    <source>
        <dbReference type="Proteomes" id="UP000068603"/>
    </source>
</evidence>
<comment type="caution">
    <text evidence="1">The sequence shown here is derived from an EMBL/GenBank/DDBJ whole genome shotgun (WGS) entry which is preliminary data.</text>
</comment>
<organism evidence="1">
    <name type="scientific">Burkholderia stagnalis</name>
    <dbReference type="NCBI Taxonomy" id="1503054"/>
    <lineage>
        <taxon>Bacteria</taxon>
        <taxon>Pseudomonadati</taxon>
        <taxon>Pseudomonadota</taxon>
        <taxon>Betaproteobacteria</taxon>
        <taxon>Burkholderiales</taxon>
        <taxon>Burkholderiaceae</taxon>
        <taxon>Burkholderia</taxon>
        <taxon>Burkholderia cepacia complex</taxon>
    </lineage>
</organism>
<dbReference type="AlphaFoldDB" id="A0A106P2R4"/>
<dbReference type="Proteomes" id="UP000068603">
    <property type="component" value="Unassembled WGS sequence"/>
</dbReference>
<proteinExistence type="predicted"/>
<reference evidence="1 2" key="1">
    <citation type="submission" date="2015-11" db="EMBL/GenBank/DDBJ databases">
        <title>Expanding the genomic diversity of Burkholderia species for the development of highly accurate diagnostics.</title>
        <authorList>
            <person name="Sahl J."/>
            <person name="Keim P."/>
            <person name="Wagner D."/>
        </authorList>
    </citation>
    <scope>NUCLEOTIDE SEQUENCE [LARGE SCALE GENOMIC DNA]</scope>
    <source>
        <strain evidence="1 2">MSMB1960WGS</strain>
    </source>
</reference>
<name>A0A106P2R4_9BURK</name>
<sequence length="65" mass="6917">MTDCVGIVYDHETRVVSVPFEMPADGGEIGSITEAMPVLAVDEVPAGSAFNSLNLAEVRFLFATE</sequence>
<evidence type="ECO:0000313" key="1">
    <source>
        <dbReference type="EMBL" id="KWA59690.1"/>
    </source>
</evidence>
<gene>
    <name evidence="1" type="ORF">WT44_19210</name>
</gene>